<feature type="domain" description="Aconitase A/isopropylmalate dehydratase small subunit swivel" evidence="11">
    <location>
        <begin position="2"/>
        <end position="115"/>
    </location>
</feature>
<dbReference type="NCBIfam" id="TIGR00171">
    <property type="entry name" value="leuD"/>
    <property type="match status" value="1"/>
</dbReference>
<evidence type="ECO:0000256" key="7">
    <source>
        <dbReference type="ARBA" id="ARBA00022430"/>
    </source>
</evidence>
<dbReference type="GO" id="GO:0009098">
    <property type="term" value="P:L-leucine biosynthetic process"/>
    <property type="evidence" value="ECO:0007669"/>
    <property type="project" value="UniProtKB-UniPathway"/>
</dbReference>
<comment type="pathway">
    <text evidence="3">Amino-acid biosynthesis; L-leucine biosynthesis; L-leucine from 3-methyl-2-oxobutanoate: step 2/4.</text>
</comment>
<comment type="catalytic activity">
    <reaction evidence="1">
        <text>(2R,3S)-3-isopropylmalate = (2S)-2-isopropylmalate</text>
        <dbReference type="Rhea" id="RHEA:32287"/>
        <dbReference type="ChEBI" id="CHEBI:1178"/>
        <dbReference type="ChEBI" id="CHEBI:35121"/>
        <dbReference type="EC" id="4.2.1.33"/>
    </reaction>
</comment>
<dbReference type="RefSeq" id="WP_111537816.1">
    <property type="nucleotide sequence ID" value="NZ_QKZL01000011.1"/>
</dbReference>
<gene>
    <name evidence="12" type="ORF">LX81_02698</name>
</gene>
<keyword evidence="8" id="KW-0028">Amino-acid biosynthesis</keyword>
<dbReference type="Proteomes" id="UP000248916">
    <property type="component" value="Unassembled WGS sequence"/>
</dbReference>
<dbReference type="Gene3D" id="3.20.19.10">
    <property type="entry name" value="Aconitase, domain 4"/>
    <property type="match status" value="1"/>
</dbReference>
<dbReference type="InterPro" id="IPR015928">
    <property type="entry name" value="Aconitase/3IPM_dehydase_swvl"/>
</dbReference>
<comment type="function">
    <text evidence="2">Catalyzes the isomerization between 2-isopropylmalate and 3-isopropylmalate, via the formation of 2-isopropylmaleate.</text>
</comment>
<dbReference type="AlphaFoldDB" id="A0A2W7Q003"/>
<organism evidence="12 13">
    <name type="scientific">Palleronia aestuarii</name>
    <dbReference type="NCBI Taxonomy" id="568105"/>
    <lineage>
        <taxon>Bacteria</taxon>
        <taxon>Pseudomonadati</taxon>
        <taxon>Pseudomonadota</taxon>
        <taxon>Alphaproteobacteria</taxon>
        <taxon>Rhodobacterales</taxon>
        <taxon>Roseobacteraceae</taxon>
        <taxon>Palleronia</taxon>
    </lineage>
</organism>
<dbReference type="CDD" id="cd01577">
    <property type="entry name" value="IPMI_Swivel"/>
    <property type="match status" value="1"/>
</dbReference>
<reference evidence="12 13" key="1">
    <citation type="submission" date="2018-06" db="EMBL/GenBank/DDBJ databases">
        <title>Genomic Encyclopedia of Archaeal and Bacterial Type Strains, Phase II (KMG-II): from individual species to whole genera.</title>
        <authorList>
            <person name="Goeker M."/>
        </authorList>
    </citation>
    <scope>NUCLEOTIDE SEQUENCE [LARGE SCALE GENOMIC DNA]</scope>
    <source>
        <strain evidence="12 13">DSM 22009</strain>
    </source>
</reference>
<evidence type="ECO:0000256" key="6">
    <source>
        <dbReference type="ARBA" id="ARBA00011998"/>
    </source>
</evidence>
<evidence type="ECO:0000256" key="10">
    <source>
        <dbReference type="ARBA" id="ARBA00023304"/>
    </source>
</evidence>
<evidence type="ECO:0000313" key="12">
    <source>
        <dbReference type="EMBL" id="PZX15109.1"/>
    </source>
</evidence>
<comment type="caution">
    <text evidence="12">The sequence shown here is derived from an EMBL/GenBank/DDBJ whole genome shotgun (WGS) entry which is preliminary data.</text>
</comment>
<keyword evidence="10" id="KW-0100">Branched-chain amino acid biosynthesis</keyword>
<dbReference type="Pfam" id="PF00694">
    <property type="entry name" value="Aconitase_C"/>
    <property type="match status" value="1"/>
</dbReference>
<dbReference type="SUPFAM" id="SSF52016">
    <property type="entry name" value="LeuD/IlvD-like"/>
    <property type="match status" value="1"/>
</dbReference>
<accession>A0A2W7Q003</accession>
<keyword evidence="7" id="KW-0432">Leucine biosynthesis</keyword>
<sequence>MAGWTTHDGLAAALPQANVDTDQIIPARFMSASRKEGYGDYLFADLREGNDAFPLDRHAGISVLVAGPNFGCGSSREAAVYALIDAGIHVVVAESFAEIFAGNAVNNGLLPARTAEAGAILEALGTETAKVRVDLETRRFLVDDREYGFELSEIWRRKLVNGWDDIDLTLSRTEAIAAYRDARRGQAPWIWPKTAPS</sequence>
<evidence type="ECO:0000256" key="8">
    <source>
        <dbReference type="ARBA" id="ARBA00022605"/>
    </source>
</evidence>
<dbReference type="InterPro" id="IPR004431">
    <property type="entry name" value="3-IsopropMal_deHydase_ssu"/>
</dbReference>
<dbReference type="InterPro" id="IPR050075">
    <property type="entry name" value="LeuD"/>
</dbReference>
<dbReference type="InterPro" id="IPR000573">
    <property type="entry name" value="AconitaseA/IPMdHydase_ssu_swvl"/>
</dbReference>
<evidence type="ECO:0000256" key="2">
    <source>
        <dbReference type="ARBA" id="ARBA00002695"/>
    </source>
</evidence>
<evidence type="ECO:0000313" key="13">
    <source>
        <dbReference type="Proteomes" id="UP000248916"/>
    </source>
</evidence>
<dbReference type="NCBIfam" id="NF002458">
    <property type="entry name" value="PRK01641.1"/>
    <property type="match status" value="1"/>
</dbReference>
<protein>
    <recommendedName>
        <fullName evidence="6">3-isopropylmalate dehydratase</fullName>
        <ecNumber evidence="6">4.2.1.33</ecNumber>
    </recommendedName>
</protein>
<dbReference type="InterPro" id="IPR033940">
    <property type="entry name" value="IPMI_Swivel"/>
</dbReference>
<dbReference type="PANTHER" id="PTHR43345:SF5">
    <property type="entry name" value="3-ISOPROPYLMALATE DEHYDRATASE SMALL SUBUNIT"/>
    <property type="match status" value="1"/>
</dbReference>
<evidence type="ECO:0000256" key="4">
    <source>
        <dbReference type="ARBA" id="ARBA00009845"/>
    </source>
</evidence>
<dbReference type="GO" id="GO:0009316">
    <property type="term" value="C:3-isopropylmalate dehydratase complex"/>
    <property type="evidence" value="ECO:0007669"/>
    <property type="project" value="InterPro"/>
</dbReference>
<dbReference type="UniPathway" id="UPA00048">
    <property type="reaction ID" value="UER00071"/>
</dbReference>
<keyword evidence="9" id="KW-0456">Lyase</keyword>
<dbReference type="EC" id="4.2.1.33" evidence="6"/>
<proteinExistence type="inferred from homology"/>
<evidence type="ECO:0000256" key="5">
    <source>
        <dbReference type="ARBA" id="ARBA00011271"/>
    </source>
</evidence>
<evidence type="ECO:0000256" key="1">
    <source>
        <dbReference type="ARBA" id="ARBA00000491"/>
    </source>
</evidence>
<dbReference type="PANTHER" id="PTHR43345">
    <property type="entry name" value="3-ISOPROPYLMALATE DEHYDRATASE SMALL SUBUNIT 2-RELATED-RELATED"/>
    <property type="match status" value="1"/>
</dbReference>
<evidence type="ECO:0000259" key="11">
    <source>
        <dbReference type="Pfam" id="PF00694"/>
    </source>
</evidence>
<comment type="similarity">
    <text evidence="4">Belongs to the LeuD family. LeuD type 1 subfamily.</text>
</comment>
<dbReference type="EMBL" id="QKZL01000011">
    <property type="protein sequence ID" value="PZX15109.1"/>
    <property type="molecule type" value="Genomic_DNA"/>
</dbReference>
<keyword evidence="13" id="KW-1185">Reference proteome</keyword>
<evidence type="ECO:0000256" key="9">
    <source>
        <dbReference type="ARBA" id="ARBA00023239"/>
    </source>
</evidence>
<name>A0A2W7Q003_9RHOB</name>
<dbReference type="OrthoDB" id="9777465at2"/>
<dbReference type="GO" id="GO:0003861">
    <property type="term" value="F:3-isopropylmalate dehydratase activity"/>
    <property type="evidence" value="ECO:0007669"/>
    <property type="project" value="UniProtKB-EC"/>
</dbReference>
<comment type="subunit">
    <text evidence="5">Heterodimer of LeuC and LeuD.</text>
</comment>
<evidence type="ECO:0000256" key="3">
    <source>
        <dbReference type="ARBA" id="ARBA00004729"/>
    </source>
</evidence>